<dbReference type="CDD" id="cd00577">
    <property type="entry name" value="PCNA"/>
    <property type="match status" value="1"/>
</dbReference>
<gene>
    <name evidence="3" type="primary">pcn</name>
    <name evidence="5" type="ORF">EGH25_03855</name>
</gene>
<keyword evidence="6" id="KW-1185">Reference proteome</keyword>
<protein>
    <recommendedName>
        <fullName evidence="3">DNA polymerase sliding clamp</fullName>
    </recommendedName>
    <alternativeName>
        <fullName evidence="3">Proliferating cell nuclear antigen homolog</fullName>
        <shortName evidence="3">PCNA</shortName>
    </alternativeName>
</protein>
<evidence type="ECO:0000259" key="4">
    <source>
        <dbReference type="Pfam" id="PF00705"/>
    </source>
</evidence>
<keyword evidence="1 3" id="KW-0235">DNA replication</keyword>
<evidence type="ECO:0000313" key="5">
    <source>
        <dbReference type="EMBL" id="MCX2818488.1"/>
    </source>
</evidence>
<comment type="function">
    <text evidence="3">Sliding clamp subunit that acts as a moving platform for DNA processing. Responsible for tethering the catalytic subunit of DNA polymerase and other proteins to DNA during high-speed replication.</text>
</comment>
<dbReference type="PRINTS" id="PR00339">
    <property type="entry name" value="PCNACYCLIN"/>
</dbReference>
<reference evidence="5" key="1">
    <citation type="submission" date="2022-09" db="EMBL/GenBank/DDBJ databases">
        <title>Haloadaptaus new haloarchaeum isolated from saline soil.</title>
        <authorList>
            <person name="Duran-Viseras A."/>
            <person name="Sanchez-Porro C."/>
            <person name="Ventosa A."/>
        </authorList>
    </citation>
    <scope>NUCLEOTIDE SEQUENCE</scope>
    <source>
        <strain evidence="5">F3-133</strain>
    </source>
</reference>
<keyword evidence="2 3" id="KW-0238">DNA-binding</keyword>
<organism evidence="5 6">
    <name type="scientific">Halorutilus salinus</name>
    <dbReference type="NCBI Taxonomy" id="2487751"/>
    <lineage>
        <taxon>Archaea</taxon>
        <taxon>Methanobacteriati</taxon>
        <taxon>Methanobacteriota</taxon>
        <taxon>Stenosarchaea group</taxon>
        <taxon>Halobacteria</taxon>
        <taxon>Halorutilales</taxon>
        <taxon>Halorutilaceae</taxon>
        <taxon>Halorutilus</taxon>
    </lineage>
</organism>
<evidence type="ECO:0000256" key="1">
    <source>
        <dbReference type="ARBA" id="ARBA00022705"/>
    </source>
</evidence>
<sequence length="263" mass="28428">MFRSEINAGLLKSSVDTVSVLVDECKVRLDEEGLSIKAVDPANVGMVELDIPAESFESYEADDELLGLNLVRFEDIVGMANKGDTIVMELDEETRKLTIRIDGLRYTLSLIDPDSIHQEPNVPDLDLPGDIDVAGRELRRGVKAAGMVSDHMAFGVSEQSSDGASTGSTDVSDDGTFYMRAEGDTDDVRVDLGEDDLISLDTGGEEAESLFSLDYLDSMAKAIPNDAAVAVEVGDDYPVKMNFELAGGDAHVTYLLAPRIENE</sequence>
<comment type="similarity">
    <text evidence="3">Belongs to the PCNA family.</text>
</comment>
<dbReference type="PANTHER" id="PTHR11352">
    <property type="entry name" value="PROLIFERATING CELL NUCLEAR ANTIGEN"/>
    <property type="match status" value="1"/>
</dbReference>
<feature type="domain" description="Proliferating cell nuclear antigen PCNA N-terminal" evidence="4">
    <location>
        <begin position="7"/>
        <end position="99"/>
    </location>
</feature>
<dbReference type="PROSITE" id="PS01251">
    <property type="entry name" value="PCNA_1"/>
    <property type="match status" value="1"/>
</dbReference>
<dbReference type="PANTHER" id="PTHR11352:SF0">
    <property type="entry name" value="PROLIFERATING CELL NUCLEAR ANTIGEN"/>
    <property type="match status" value="1"/>
</dbReference>
<comment type="caution">
    <text evidence="5">The sequence shown here is derived from an EMBL/GenBank/DDBJ whole genome shotgun (WGS) entry which is preliminary data.</text>
</comment>
<dbReference type="InterPro" id="IPR022648">
    <property type="entry name" value="Pr_cel_nuc_antig_N"/>
</dbReference>
<dbReference type="InterPro" id="IPR046938">
    <property type="entry name" value="DNA_clamp_sf"/>
</dbReference>
<dbReference type="RefSeq" id="WP_266086332.1">
    <property type="nucleotide sequence ID" value="NZ_RKLV01000003.1"/>
</dbReference>
<accession>A0A9Q4C394</accession>
<proteinExistence type="inferred from homology"/>
<dbReference type="AlphaFoldDB" id="A0A9Q4C394"/>
<comment type="subunit">
    <text evidence="3">Homotrimer. The subunits circularize to form a toroid; DNA passes through its center. Replication factor C (RFC) is required to load the toroid on the DNA.</text>
</comment>
<dbReference type="InterPro" id="IPR022659">
    <property type="entry name" value="Pr_cel_nuc_antig_CS"/>
</dbReference>
<dbReference type="Pfam" id="PF00705">
    <property type="entry name" value="PCNA_N"/>
    <property type="match status" value="1"/>
</dbReference>
<name>A0A9Q4C394_9EURY</name>
<dbReference type="Proteomes" id="UP001149411">
    <property type="component" value="Unassembled WGS sequence"/>
</dbReference>
<dbReference type="GO" id="GO:0030337">
    <property type="term" value="F:DNA polymerase processivity factor activity"/>
    <property type="evidence" value="ECO:0007669"/>
    <property type="project" value="UniProtKB-UniRule"/>
</dbReference>
<evidence type="ECO:0000313" key="6">
    <source>
        <dbReference type="Proteomes" id="UP001149411"/>
    </source>
</evidence>
<dbReference type="GO" id="GO:0006275">
    <property type="term" value="P:regulation of DNA replication"/>
    <property type="evidence" value="ECO:0007669"/>
    <property type="project" value="UniProtKB-UniRule"/>
</dbReference>
<dbReference type="SUPFAM" id="SSF55979">
    <property type="entry name" value="DNA clamp"/>
    <property type="match status" value="2"/>
</dbReference>
<dbReference type="InterPro" id="IPR000730">
    <property type="entry name" value="Pr_cel_nuc_antig"/>
</dbReference>
<dbReference type="HAMAP" id="MF_00317">
    <property type="entry name" value="DNApol_clamp_arch"/>
    <property type="match status" value="1"/>
</dbReference>
<dbReference type="GO" id="GO:0003677">
    <property type="term" value="F:DNA binding"/>
    <property type="evidence" value="ECO:0007669"/>
    <property type="project" value="UniProtKB-UniRule"/>
</dbReference>
<evidence type="ECO:0000256" key="3">
    <source>
        <dbReference type="HAMAP-Rule" id="MF_00317"/>
    </source>
</evidence>
<evidence type="ECO:0000256" key="2">
    <source>
        <dbReference type="ARBA" id="ARBA00023125"/>
    </source>
</evidence>
<dbReference type="GO" id="GO:0006272">
    <property type="term" value="P:leading strand elongation"/>
    <property type="evidence" value="ECO:0007669"/>
    <property type="project" value="TreeGrafter"/>
</dbReference>
<dbReference type="EMBL" id="RKLV01000003">
    <property type="protein sequence ID" value="MCX2818488.1"/>
    <property type="molecule type" value="Genomic_DNA"/>
</dbReference>
<dbReference type="Gene3D" id="3.70.10.10">
    <property type="match status" value="1"/>
</dbReference>
<dbReference type="NCBIfam" id="NF002222">
    <property type="entry name" value="PRK01115.1-5"/>
    <property type="match status" value="1"/>
</dbReference>